<dbReference type="PANTHER" id="PTHR11058:SF22">
    <property type="entry name" value="NADH-QUINONE OXIDOREDUCTASE SUBUNIT A"/>
    <property type="match status" value="1"/>
</dbReference>
<evidence type="ECO:0000256" key="9">
    <source>
        <dbReference type="ARBA" id="ARBA00023027"/>
    </source>
</evidence>
<comment type="subcellular location">
    <subcellularLocation>
        <location evidence="11 12">Cell membrane</location>
        <topology evidence="11 12">Multi-pass membrane protein</topology>
    </subcellularLocation>
    <subcellularLocation>
        <location evidence="1">Membrane</location>
        <topology evidence="1">Multi-pass membrane protein</topology>
    </subcellularLocation>
</comment>
<keyword evidence="9 11" id="KW-0520">NAD</keyword>
<dbReference type="OrthoDB" id="9791970at2"/>
<dbReference type="InterPro" id="IPR038430">
    <property type="entry name" value="NDAH_ubi_oxred_su3_sf"/>
</dbReference>
<feature type="transmembrane region" description="Helical" evidence="11">
    <location>
        <begin position="6"/>
        <end position="29"/>
    </location>
</feature>
<feature type="transmembrane region" description="Helical" evidence="11">
    <location>
        <begin position="88"/>
        <end position="111"/>
    </location>
</feature>
<dbReference type="GO" id="GO:0030964">
    <property type="term" value="C:NADH dehydrogenase complex"/>
    <property type="evidence" value="ECO:0007669"/>
    <property type="project" value="TreeGrafter"/>
</dbReference>
<evidence type="ECO:0000256" key="4">
    <source>
        <dbReference type="ARBA" id="ARBA00022475"/>
    </source>
</evidence>
<keyword evidence="7 11" id="KW-1278">Translocase</keyword>
<dbReference type="GO" id="GO:0008137">
    <property type="term" value="F:NADH dehydrogenase (ubiquinone) activity"/>
    <property type="evidence" value="ECO:0007669"/>
    <property type="project" value="InterPro"/>
</dbReference>
<keyword evidence="14" id="KW-1185">Reference proteome</keyword>
<evidence type="ECO:0000256" key="6">
    <source>
        <dbReference type="ARBA" id="ARBA00022719"/>
    </source>
</evidence>
<evidence type="ECO:0000256" key="5">
    <source>
        <dbReference type="ARBA" id="ARBA00022692"/>
    </source>
</evidence>
<keyword evidence="5 11" id="KW-0812">Transmembrane</keyword>
<keyword evidence="6 11" id="KW-0874">Quinone</keyword>
<evidence type="ECO:0000256" key="11">
    <source>
        <dbReference type="HAMAP-Rule" id="MF_01394"/>
    </source>
</evidence>
<dbReference type="EMBL" id="FNJI01000026">
    <property type="protein sequence ID" value="SDP57010.1"/>
    <property type="molecule type" value="Genomic_DNA"/>
</dbReference>
<dbReference type="EC" id="7.1.1.-" evidence="11"/>
<evidence type="ECO:0000256" key="8">
    <source>
        <dbReference type="ARBA" id="ARBA00022989"/>
    </source>
</evidence>
<evidence type="ECO:0000256" key="1">
    <source>
        <dbReference type="ARBA" id="ARBA00004141"/>
    </source>
</evidence>
<name>A0A1H0TTD6_9BACT</name>
<feature type="transmembrane region" description="Helical" evidence="11">
    <location>
        <begin position="61"/>
        <end position="82"/>
    </location>
</feature>
<evidence type="ECO:0000313" key="13">
    <source>
        <dbReference type="EMBL" id="SDP57010.1"/>
    </source>
</evidence>
<comment type="catalytic activity">
    <reaction evidence="11 12">
        <text>a quinone + NADH + 5 H(+)(in) = a quinol + NAD(+) + 4 H(+)(out)</text>
        <dbReference type="Rhea" id="RHEA:57888"/>
        <dbReference type="ChEBI" id="CHEBI:15378"/>
        <dbReference type="ChEBI" id="CHEBI:24646"/>
        <dbReference type="ChEBI" id="CHEBI:57540"/>
        <dbReference type="ChEBI" id="CHEBI:57945"/>
        <dbReference type="ChEBI" id="CHEBI:132124"/>
    </reaction>
</comment>
<dbReference type="Gene3D" id="1.20.58.1610">
    <property type="entry name" value="NADH:ubiquinone/plastoquinone oxidoreductase, chain 3"/>
    <property type="match status" value="1"/>
</dbReference>
<dbReference type="InterPro" id="IPR000440">
    <property type="entry name" value="NADH_UbQ/plastoQ_OxRdtase_su3"/>
</dbReference>
<comment type="similarity">
    <text evidence="2 11 12">Belongs to the complex I subunit 3 family.</text>
</comment>
<protein>
    <recommendedName>
        <fullName evidence="11">NADH-quinone oxidoreductase subunit A</fullName>
        <ecNumber evidence="11">7.1.1.-</ecNumber>
    </recommendedName>
    <alternativeName>
        <fullName evidence="11">NADH dehydrogenase I subunit A</fullName>
    </alternativeName>
    <alternativeName>
        <fullName evidence="11">NDH-1 subunit A</fullName>
    </alternativeName>
    <alternativeName>
        <fullName evidence="11">NUO1</fullName>
    </alternativeName>
</protein>
<sequence>MSSELFYSAAALILIAALVPCGMIATTIFGPRSKGKMKNEAYESGIGPVIGAVDQKFSVKFYLLAILFLIFDIEAVFMYPWAVAVRELGWFGFTEMVVFMLLLLTGLIYILKKGVLNWR</sequence>
<dbReference type="HAMAP" id="MF_01394">
    <property type="entry name" value="NDH1_NuoA"/>
    <property type="match status" value="1"/>
</dbReference>
<organism evidence="13 14">
    <name type="scientific">Desulforhopalus singaporensis</name>
    <dbReference type="NCBI Taxonomy" id="91360"/>
    <lineage>
        <taxon>Bacteria</taxon>
        <taxon>Pseudomonadati</taxon>
        <taxon>Thermodesulfobacteriota</taxon>
        <taxon>Desulfobulbia</taxon>
        <taxon>Desulfobulbales</taxon>
        <taxon>Desulfocapsaceae</taxon>
        <taxon>Desulforhopalus</taxon>
    </lineage>
</organism>
<gene>
    <name evidence="11" type="primary">nuoA</name>
    <name evidence="13" type="ORF">SAMN05660330_03222</name>
</gene>
<evidence type="ECO:0000256" key="2">
    <source>
        <dbReference type="ARBA" id="ARBA00008472"/>
    </source>
</evidence>
<dbReference type="STRING" id="91360.SAMN05660330_03222"/>
<proteinExistence type="inferred from homology"/>
<dbReference type="Pfam" id="PF00507">
    <property type="entry name" value="Oxidored_q4"/>
    <property type="match status" value="1"/>
</dbReference>
<keyword evidence="8 11" id="KW-1133">Transmembrane helix</keyword>
<dbReference type="InterPro" id="IPR023043">
    <property type="entry name" value="NAD(P)H_OxRDtase_bac/plastid"/>
</dbReference>
<dbReference type="RefSeq" id="WP_092224657.1">
    <property type="nucleotide sequence ID" value="NZ_FNJI01000026.1"/>
</dbReference>
<reference evidence="13 14" key="1">
    <citation type="submission" date="2016-10" db="EMBL/GenBank/DDBJ databases">
        <authorList>
            <person name="de Groot N.N."/>
        </authorList>
    </citation>
    <scope>NUCLEOTIDE SEQUENCE [LARGE SCALE GENOMIC DNA]</scope>
    <source>
        <strain evidence="13 14">DSM 12130</strain>
    </source>
</reference>
<keyword evidence="3 11" id="KW-0813">Transport</keyword>
<dbReference type="GO" id="GO:0048038">
    <property type="term" value="F:quinone binding"/>
    <property type="evidence" value="ECO:0007669"/>
    <property type="project" value="UniProtKB-KW"/>
</dbReference>
<evidence type="ECO:0000256" key="10">
    <source>
        <dbReference type="ARBA" id="ARBA00023136"/>
    </source>
</evidence>
<dbReference type="Proteomes" id="UP000199073">
    <property type="component" value="Unassembled WGS sequence"/>
</dbReference>
<dbReference type="GO" id="GO:0050136">
    <property type="term" value="F:NADH dehydrogenase (quinone) (non-electrogenic) activity"/>
    <property type="evidence" value="ECO:0007669"/>
    <property type="project" value="UniProtKB-UniRule"/>
</dbReference>
<comment type="function">
    <text evidence="11">NDH-1 shuttles electrons from NADH, via FMN and iron-sulfur (Fe-S) centers, to quinones in the respiratory chain. The immediate electron acceptor for the enzyme in this species is believed to be ubiquinone. Couples the redox reaction to proton translocation (for every two electrons transferred, four hydrogen ions are translocated across the cytoplasmic membrane), and thus conserves the redox energy in a proton gradient.</text>
</comment>
<comment type="subunit">
    <text evidence="11">NDH-1 is composed of 14 different subunits. Subunits NuoA, H, J, K, L, M, N constitute the membrane sector of the complex.</text>
</comment>
<evidence type="ECO:0000256" key="7">
    <source>
        <dbReference type="ARBA" id="ARBA00022967"/>
    </source>
</evidence>
<dbReference type="GO" id="GO:0005886">
    <property type="term" value="C:plasma membrane"/>
    <property type="evidence" value="ECO:0007669"/>
    <property type="project" value="UniProtKB-SubCell"/>
</dbReference>
<keyword evidence="4 11" id="KW-1003">Cell membrane</keyword>
<evidence type="ECO:0000313" key="14">
    <source>
        <dbReference type="Proteomes" id="UP000199073"/>
    </source>
</evidence>
<accession>A0A1H0TTD6</accession>
<evidence type="ECO:0000256" key="3">
    <source>
        <dbReference type="ARBA" id="ARBA00022448"/>
    </source>
</evidence>
<keyword evidence="11" id="KW-0830">Ubiquinone</keyword>
<dbReference type="PANTHER" id="PTHR11058">
    <property type="entry name" value="NADH-UBIQUINONE OXIDOREDUCTASE CHAIN 3"/>
    <property type="match status" value="1"/>
</dbReference>
<evidence type="ECO:0000256" key="12">
    <source>
        <dbReference type="RuleBase" id="RU003639"/>
    </source>
</evidence>
<dbReference type="AlphaFoldDB" id="A0A1H0TTD6"/>
<keyword evidence="10 11" id="KW-0472">Membrane</keyword>